<dbReference type="GO" id="GO:0005524">
    <property type="term" value="F:ATP binding"/>
    <property type="evidence" value="ECO:0007669"/>
    <property type="project" value="UniProtKB-KW"/>
</dbReference>
<dbReference type="GO" id="GO:0043139">
    <property type="term" value="F:5'-3' DNA helicase activity"/>
    <property type="evidence" value="ECO:0007669"/>
    <property type="project" value="UniProtKB-EC"/>
</dbReference>
<sequence>MQPHYLGRMDVVCDGCGALHWDAARTTGQSRSNNLFYSCCKKGKAILPLLQDPPEPLNSLINGSHPRSSHFLKHIRQYNTLFAFTSFGTTATPAGAQREGEEERRGGVTPVSAHGELYHMQAPLNFGNAPKYNQLYIYDPEYAAACRSANPRNQHLDDSIIEALSEMIDDPVRCGNPFVRIYKHAHEILSAEEERQAQDHVSEDAYIRLNPQMRLELVVGEDRRTQNLPTVNEIAAIIPNEYADSSFRDILITYRNSTSTNSRGLFRRINETHAAYMPLHYVLLFPRGEYGWHWGLRLQLPASTVDAMDVDNEEAQEEGQRRATGRLTQRAFYRFRLHVRNGESKILFLSRRLFQQYLIDAWAVCEQTKLNWIKANQTTLRADVYKGLADAISASDTDLETVGRTFILPSSFTGGPRFMAELYQNAMAISRFFGKPTLFITFTANPNWREIQDELLPGQSAADRPDLVAEVFNRKHDALLKDLKQKKIFGAYKGIVRTIEYQKRGLPHSHMLLFLDNQNDRFDTAERIDQIISTEIPDVHQDPELHAIVTRNMMHGPCGGYNKKSPCMVKDAFGNDVCSKKFPKPYQPATIVPDDGYPLYRRRMDGRSHVIRIKDDQNVYHDFHMTNEWVVAYNPFLSKRYNAHINVEVCASVQAIKYINKYIYKGSDQTTLKTTTTATTTATAGTAAMYQNDECAKYLNGRYISPCEAVWRLKEFPMHEESPPVTTLAIHLENEQPVYFDPSWPQSRIDNVLRESHTTLMGYFHYNAVNQNKPGFQPLLYQQFPEHMTWKEKKPKRWEARRTDTMSIGRMYYCSPAAGERYYLRLLLTVVRGATSFSHLRTVNNHEYATFREACMMLHLIEDDGEWTRAFEEAATFASGYAMRSMFVSALRFNSLVSPVQIWNQFCESFCDDLEHAIVQKGYSLLLSVQPDAEFYHGTRSLDYGLYLLQTSLGAQDRSLGQFNLPLPLPLFNWNGLISRMTGIQRNSLILNEMSYLQDQEAFSYQQKYAQMNATQKHIFETITSSINSNANSSHFFLQGPAGTGKTFIYNTLCHFYRSQGKIVLCVASSGIAALLLPGGRTSHSRFAIPLNIHEQSVCAIKKNDDLADLIRETALIIWDEVPMQHRYCFEAFDRTLRDICSRGDEVTFGGIPVVLGGDFAQIPPVVRQGGRPEIVNASLKSSRLWPKLQKLSLTENMRLANSNDTDRQFADWIGKMPYEPSMIGSIALPSFLRQMTDLDQFIEDIYPQHVLQCPLQNSDFFKERAILCSKNVNVDAINSKVMENVIGEKVTLYSADTVQSDLTNTETQAYPSEYLQTLSPSGLPPAVLELKVGLPVMLLRNLNPERGLCNGTRLIIQQIGQYVLKVKILGESGAVELIPRFTLSTLPGTLPFILIRKQFPVKVSFAMTINKSQGQSLRKVAVDLRSPVFTHGQLYVAMSRATSANGMTILLPENMKHTENVVYPEVLFSDTT</sequence>
<evidence type="ECO:0000256" key="4">
    <source>
        <dbReference type="ARBA" id="ARBA00022840"/>
    </source>
</evidence>
<dbReference type="CDD" id="cd18809">
    <property type="entry name" value="SF1_C_RecD"/>
    <property type="match status" value="1"/>
</dbReference>
<dbReference type="InterPro" id="IPR049163">
    <property type="entry name" value="Pif1-like_2B_dom"/>
</dbReference>
<dbReference type="PANTHER" id="PTHR10492">
    <property type="match status" value="1"/>
</dbReference>
<dbReference type="InterPro" id="IPR027417">
    <property type="entry name" value="P-loop_NTPase"/>
</dbReference>
<dbReference type="RefSeq" id="XP_064687706.1">
    <property type="nucleotide sequence ID" value="XM_064823382.1"/>
</dbReference>
<gene>
    <name evidence="10" type="ORF">ATC70_004029</name>
</gene>
<dbReference type="Pfam" id="PF21530">
    <property type="entry name" value="Pif1_2B_dom"/>
    <property type="match status" value="1"/>
</dbReference>
<evidence type="ECO:0000256" key="1">
    <source>
        <dbReference type="ARBA" id="ARBA00022741"/>
    </source>
</evidence>
<keyword evidence="5" id="KW-0233">DNA recombination</keyword>
<dbReference type="GO" id="GO:0016787">
    <property type="term" value="F:hydrolase activity"/>
    <property type="evidence" value="ECO:0007669"/>
    <property type="project" value="UniProtKB-KW"/>
</dbReference>
<evidence type="ECO:0000256" key="3">
    <source>
        <dbReference type="ARBA" id="ARBA00022806"/>
    </source>
</evidence>
<keyword evidence="5" id="KW-0234">DNA repair</keyword>
<evidence type="ECO:0000313" key="11">
    <source>
        <dbReference type="Proteomes" id="UP001304243"/>
    </source>
</evidence>
<comment type="similarity">
    <text evidence="5">Belongs to the helicase family.</text>
</comment>
<dbReference type="Pfam" id="PF14214">
    <property type="entry name" value="Helitron_like_N"/>
    <property type="match status" value="1"/>
</dbReference>
<evidence type="ECO:0000259" key="9">
    <source>
        <dbReference type="Pfam" id="PF21530"/>
    </source>
</evidence>
<accession>A0AAN7DT63</accession>
<evidence type="ECO:0000256" key="2">
    <source>
        <dbReference type="ARBA" id="ARBA00022801"/>
    </source>
</evidence>
<feature type="domain" description="DNA helicase Pif1-like DEAD-box helicase" evidence="7">
    <location>
        <begin position="1011"/>
        <end position="1217"/>
    </location>
</feature>
<keyword evidence="4 5" id="KW-0067">ATP-binding</keyword>
<dbReference type="EC" id="5.6.2.3" evidence="5"/>
<dbReference type="GO" id="GO:0006310">
    <property type="term" value="P:DNA recombination"/>
    <property type="evidence" value="ECO:0007669"/>
    <property type="project" value="UniProtKB-KW"/>
</dbReference>
<comment type="cofactor">
    <cofactor evidence="5">
        <name>Mg(2+)</name>
        <dbReference type="ChEBI" id="CHEBI:18420"/>
    </cofactor>
</comment>
<keyword evidence="3 5" id="KW-0347">Helicase</keyword>
<dbReference type="InterPro" id="IPR003840">
    <property type="entry name" value="DNA_helicase_dom"/>
</dbReference>
<dbReference type="Pfam" id="PF02689">
    <property type="entry name" value="Herpes_Helicase"/>
    <property type="match status" value="1"/>
</dbReference>
<comment type="catalytic activity">
    <reaction evidence="5">
        <text>ATP + H2O = ADP + phosphate + H(+)</text>
        <dbReference type="Rhea" id="RHEA:13065"/>
        <dbReference type="ChEBI" id="CHEBI:15377"/>
        <dbReference type="ChEBI" id="CHEBI:15378"/>
        <dbReference type="ChEBI" id="CHEBI:30616"/>
        <dbReference type="ChEBI" id="CHEBI:43474"/>
        <dbReference type="ChEBI" id="CHEBI:456216"/>
        <dbReference type="EC" id="5.6.2.3"/>
    </reaction>
</comment>
<keyword evidence="1 5" id="KW-0547">Nucleotide-binding</keyword>
<evidence type="ECO:0000313" key="10">
    <source>
        <dbReference type="EMBL" id="KAK4521040.1"/>
    </source>
</evidence>
<organism evidence="10 11">
    <name type="scientific">Mucor velutinosus</name>
    <dbReference type="NCBI Taxonomy" id="708070"/>
    <lineage>
        <taxon>Eukaryota</taxon>
        <taxon>Fungi</taxon>
        <taxon>Fungi incertae sedis</taxon>
        <taxon>Mucoromycota</taxon>
        <taxon>Mucoromycotina</taxon>
        <taxon>Mucoromycetes</taxon>
        <taxon>Mucorales</taxon>
        <taxon>Mucorineae</taxon>
        <taxon>Mucoraceae</taxon>
        <taxon>Mucor</taxon>
    </lineage>
</organism>
<dbReference type="Proteomes" id="UP001304243">
    <property type="component" value="Unassembled WGS sequence"/>
</dbReference>
<dbReference type="PANTHER" id="PTHR10492:SF57">
    <property type="entry name" value="ATP-DEPENDENT DNA HELICASE"/>
    <property type="match status" value="1"/>
</dbReference>
<feature type="domain" description="DNA replication helicase" evidence="6">
    <location>
        <begin position="1402"/>
        <end position="1450"/>
    </location>
</feature>
<comment type="caution">
    <text evidence="10">The sequence shown here is derived from an EMBL/GenBank/DDBJ whole genome shotgun (WGS) entry which is preliminary data.</text>
</comment>
<name>A0AAN7DT63_9FUNG</name>
<feature type="domain" description="Helitron helicase-like" evidence="8">
    <location>
        <begin position="332"/>
        <end position="513"/>
    </location>
</feature>
<dbReference type="GO" id="GO:0006281">
    <property type="term" value="P:DNA repair"/>
    <property type="evidence" value="ECO:0007669"/>
    <property type="project" value="UniProtKB-KW"/>
</dbReference>
<dbReference type="GeneID" id="89947731"/>
<dbReference type="Pfam" id="PF05970">
    <property type="entry name" value="PIF1"/>
    <property type="match status" value="1"/>
</dbReference>
<keyword evidence="2 5" id="KW-0378">Hydrolase</keyword>
<dbReference type="GO" id="GO:0000723">
    <property type="term" value="P:telomere maintenance"/>
    <property type="evidence" value="ECO:0007669"/>
    <property type="project" value="InterPro"/>
</dbReference>
<dbReference type="InterPro" id="IPR010285">
    <property type="entry name" value="DNA_helicase_pif1-like_DEAD"/>
</dbReference>
<dbReference type="InterPro" id="IPR025476">
    <property type="entry name" value="Helitron_helicase-like"/>
</dbReference>
<keyword evidence="5" id="KW-0227">DNA damage</keyword>
<keyword evidence="11" id="KW-1185">Reference proteome</keyword>
<feature type="domain" description="DNA helicase Pif1-like 2B" evidence="9">
    <location>
        <begin position="1314"/>
        <end position="1359"/>
    </location>
</feature>
<dbReference type="EMBL" id="JASEJX010000007">
    <property type="protein sequence ID" value="KAK4521040.1"/>
    <property type="molecule type" value="Genomic_DNA"/>
</dbReference>
<evidence type="ECO:0000259" key="8">
    <source>
        <dbReference type="Pfam" id="PF14214"/>
    </source>
</evidence>
<reference evidence="10 11" key="1">
    <citation type="submission" date="2022-11" db="EMBL/GenBank/DDBJ databases">
        <title>Mucor velutinosus strain NIH1002 WGS.</title>
        <authorList>
            <person name="Subramanian P."/>
            <person name="Mullikin J.C."/>
            <person name="Segre J.A."/>
            <person name="Zelazny A.M."/>
        </authorList>
    </citation>
    <scope>NUCLEOTIDE SEQUENCE [LARGE SCALE GENOMIC DNA]</scope>
    <source>
        <strain evidence="10 11">NIH1002</strain>
    </source>
</reference>
<proteinExistence type="inferred from homology"/>
<dbReference type="SUPFAM" id="SSF52540">
    <property type="entry name" value="P-loop containing nucleoside triphosphate hydrolases"/>
    <property type="match status" value="2"/>
</dbReference>
<evidence type="ECO:0000259" key="7">
    <source>
        <dbReference type="Pfam" id="PF05970"/>
    </source>
</evidence>
<evidence type="ECO:0000256" key="5">
    <source>
        <dbReference type="RuleBase" id="RU363044"/>
    </source>
</evidence>
<dbReference type="Gene3D" id="3.40.50.300">
    <property type="entry name" value="P-loop containing nucleotide triphosphate hydrolases"/>
    <property type="match status" value="2"/>
</dbReference>
<protein>
    <recommendedName>
        <fullName evidence="5">ATP-dependent DNA helicase</fullName>
        <ecNumber evidence="5">5.6.2.3</ecNumber>
    </recommendedName>
</protein>
<evidence type="ECO:0000259" key="6">
    <source>
        <dbReference type="Pfam" id="PF02689"/>
    </source>
</evidence>